<dbReference type="InterPro" id="IPR039420">
    <property type="entry name" value="WalR-like"/>
</dbReference>
<feature type="domain" description="HTH luxR-type" evidence="4">
    <location>
        <begin position="157"/>
        <end position="222"/>
    </location>
</feature>
<dbReference type="Gene3D" id="3.40.50.2300">
    <property type="match status" value="1"/>
</dbReference>
<dbReference type="CDD" id="cd06170">
    <property type="entry name" value="LuxR_C_like"/>
    <property type="match status" value="1"/>
</dbReference>
<keyword evidence="2" id="KW-0238">DNA-binding</keyword>
<evidence type="ECO:0000256" key="3">
    <source>
        <dbReference type="PROSITE-ProRule" id="PRU00169"/>
    </source>
</evidence>
<sequence>MQFPLALAIIEDQVSIRETLHEYLSAQPEFRCVLVVDSVEAFLEQLPTAAVPPQLILSDIGLPGLSGISGLPLIKQQLPQAQVLMLSVFADAERVFEALRAGAVGYLLKNTPLAQLKEHLLQVAAGGSPMSPSVARYVVQAFAQIPVPLPPNIPLDDLLPAEALTARELEIVRGIEDGLSYKLIAERHFISIDTVRNHIRAVYRKLQINSKSELMAHALRRQRR</sequence>
<dbReference type="InterPro" id="IPR058245">
    <property type="entry name" value="NreC/VraR/RcsB-like_REC"/>
</dbReference>
<organism evidence="6 7">
    <name type="scientific">Hymenobacter negativus</name>
    <dbReference type="NCBI Taxonomy" id="2795026"/>
    <lineage>
        <taxon>Bacteria</taxon>
        <taxon>Pseudomonadati</taxon>
        <taxon>Bacteroidota</taxon>
        <taxon>Cytophagia</taxon>
        <taxon>Cytophagales</taxon>
        <taxon>Hymenobacteraceae</taxon>
        <taxon>Hymenobacter</taxon>
    </lineage>
</organism>
<dbReference type="CDD" id="cd17535">
    <property type="entry name" value="REC_NarL-like"/>
    <property type="match status" value="1"/>
</dbReference>
<evidence type="ECO:0000259" key="4">
    <source>
        <dbReference type="PROSITE" id="PS50043"/>
    </source>
</evidence>
<feature type="modified residue" description="4-aspartylphosphate" evidence="3">
    <location>
        <position position="59"/>
    </location>
</feature>
<dbReference type="PRINTS" id="PR00038">
    <property type="entry name" value="HTHLUXR"/>
</dbReference>
<name>A0ABS3Q929_9BACT</name>
<dbReference type="SMART" id="SM00421">
    <property type="entry name" value="HTH_LUXR"/>
    <property type="match status" value="1"/>
</dbReference>
<dbReference type="InterPro" id="IPR000792">
    <property type="entry name" value="Tscrpt_reg_LuxR_C"/>
</dbReference>
<dbReference type="SUPFAM" id="SSF46894">
    <property type="entry name" value="C-terminal effector domain of the bipartite response regulators"/>
    <property type="match status" value="1"/>
</dbReference>
<proteinExistence type="predicted"/>
<evidence type="ECO:0000256" key="1">
    <source>
        <dbReference type="ARBA" id="ARBA00022553"/>
    </source>
</evidence>
<dbReference type="PROSITE" id="PS50110">
    <property type="entry name" value="RESPONSE_REGULATORY"/>
    <property type="match status" value="1"/>
</dbReference>
<evidence type="ECO:0000259" key="5">
    <source>
        <dbReference type="PROSITE" id="PS50110"/>
    </source>
</evidence>
<dbReference type="RefSeq" id="WP_208173291.1">
    <property type="nucleotide sequence ID" value="NZ_JAGETZ010000001.1"/>
</dbReference>
<dbReference type="PANTHER" id="PTHR43214">
    <property type="entry name" value="TWO-COMPONENT RESPONSE REGULATOR"/>
    <property type="match status" value="1"/>
</dbReference>
<evidence type="ECO:0000313" key="7">
    <source>
        <dbReference type="Proteomes" id="UP000664369"/>
    </source>
</evidence>
<dbReference type="InterPro" id="IPR011006">
    <property type="entry name" value="CheY-like_superfamily"/>
</dbReference>
<evidence type="ECO:0000313" key="6">
    <source>
        <dbReference type="EMBL" id="MBO2007759.1"/>
    </source>
</evidence>
<dbReference type="Pfam" id="PF00196">
    <property type="entry name" value="GerE"/>
    <property type="match status" value="1"/>
</dbReference>
<dbReference type="InterPro" id="IPR016032">
    <property type="entry name" value="Sig_transdc_resp-reg_C-effctor"/>
</dbReference>
<dbReference type="Pfam" id="PF00072">
    <property type="entry name" value="Response_reg"/>
    <property type="match status" value="1"/>
</dbReference>
<dbReference type="EMBL" id="JAGETZ010000001">
    <property type="protein sequence ID" value="MBO2007759.1"/>
    <property type="molecule type" value="Genomic_DNA"/>
</dbReference>
<dbReference type="Proteomes" id="UP000664369">
    <property type="component" value="Unassembled WGS sequence"/>
</dbReference>
<evidence type="ECO:0000256" key="2">
    <source>
        <dbReference type="ARBA" id="ARBA00023125"/>
    </source>
</evidence>
<keyword evidence="1 3" id="KW-0597">Phosphoprotein</keyword>
<comment type="caution">
    <text evidence="6">The sequence shown here is derived from an EMBL/GenBank/DDBJ whole genome shotgun (WGS) entry which is preliminary data.</text>
</comment>
<dbReference type="PANTHER" id="PTHR43214:SF37">
    <property type="entry name" value="TRANSCRIPTIONAL REGULATORY PROTEIN YDFI"/>
    <property type="match status" value="1"/>
</dbReference>
<gene>
    <name evidence="6" type="ORF">J4E00_01760</name>
</gene>
<dbReference type="PROSITE" id="PS50043">
    <property type="entry name" value="HTH_LUXR_2"/>
    <property type="match status" value="1"/>
</dbReference>
<reference evidence="6 7" key="1">
    <citation type="submission" date="2021-03" db="EMBL/GenBank/DDBJ databases">
        <authorList>
            <person name="Kim M.K."/>
        </authorList>
    </citation>
    <scope>NUCLEOTIDE SEQUENCE [LARGE SCALE GENOMIC DNA]</scope>
    <source>
        <strain evidence="6 7">BT442</strain>
    </source>
</reference>
<keyword evidence="7" id="KW-1185">Reference proteome</keyword>
<dbReference type="SUPFAM" id="SSF52172">
    <property type="entry name" value="CheY-like"/>
    <property type="match status" value="1"/>
</dbReference>
<protein>
    <submittedName>
        <fullName evidence="6">Response regulator transcription factor</fullName>
    </submittedName>
</protein>
<dbReference type="SMART" id="SM00448">
    <property type="entry name" value="REC"/>
    <property type="match status" value="1"/>
</dbReference>
<feature type="domain" description="Response regulatory" evidence="5">
    <location>
        <begin position="6"/>
        <end position="124"/>
    </location>
</feature>
<accession>A0ABS3Q929</accession>
<dbReference type="InterPro" id="IPR001789">
    <property type="entry name" value="Sig_transdc_resp-reg_receiver"/>
</dbReference>